<dbReference type="PANTHER" id="PTHR32309:SF13">
    <property type="entry name" value="FERRIC ENTEROBACTIN TRANSPORT PROTEIN FEPE"/>
    <property type="match status" value="1"/>
</dbReference>
<dbReference type="Proteomes" id="UP000295684">
    <property type="component" value="Unassembled WGS sequence"/>
</dbReference>
<evidence type="ECO:0000256" key="13">
    <source>
        <dbReference type="ARBA" id="ARBA00023136"/>
    </source>
</evidence>
<keyword evidence="23" id="KW-1185">Reference proteome</keyword>
<dbReference type="AlphaFoldDB" id="A0A4R2HA12"/>
<comment type="caution">
    <text evidence="21">The sequence shown here is derived from an EMBL/GenBank/DDBJ whole genome shotgun (WGS) entry which is preliminary data.</text>
</comment>
<evidence type="ECO:0000256" key="10">
    <source>
        <dbReference type="ARBA" id="ARBA00022777"/>
    </source>
</evidence>
<reference evidence="23" key="2">
    <citation type="journal article" date="2019" name="Int. J. Syst. Evol. Microbiol.">
        <title>The Global Catalogue of Microorganisms (GCM) 10K type strain sequencing project: providing services to taxonomists for standard genome sequencing and annotation.</title>
        <authorList>
            <consortium name="The Broad Institute Genomics Platform"/>
            <consortium name="The Broad Institute Genome Sequencing Center for Infectious Disease"/>
            <person name="Wu L."/>
            <person name="Ma J."/>
        </authorList>
    </citation>
    <scope>NUCLEOTIDE SEQUENCE [LARGE SCALE GENOMIC DNA]</scope>
    <source>
        <strain evidence="23">CGMCC 1.15644</strain>
    </source>
</reference>
<evidence type="ECO:0000256" key="17">
    <source>
        <dbReference type="SAM" id="Phobius"/>
    </source>
</evidence>
<evidence type="ECO:0000256" key="12">
    <source>
        <dbReference type="ARBA" id="ARBA00022989"/>
    </source>
</evidence>
<dbReference type="InterPro" id="IPR027417">
    <property type="entry name" value="P-loop_NTPase"/>
</dbReference>
<dbReference type="EMBL" id="SLWO01000005">
    <property type="protein sequence ID" value="TCO23960.1"/>
    <property type="molecule type" value="Genomic_DNA"/>
</dbReference>
<evidence type="ECO:0000256" key="14">
    <source>
        <dbReference type="ARBA" id="ARBA00023137"/>
    </source>
</evidence>
<dbReference type="RefSeq" id="WP_132534080.1">
    <property type="nucleotide sequence ID" value="NZ_BMJO01000005.1"/>
</dbReference>
<keyword evidence="9" id="KW-0547">Nucleotide-binding</keyword>
<protein>
    <recommendedName>
        <fullName evidence="4">non-specific protein-tyrosine kinase</fullName>
        <ecNumber evidence="4">2.7.10.2</ecNumber>
    </recommendedName>
</protein>
<evidence type="ECO:0000313" key="22">
    <source>
        <dbReference type="Proteomes" id="UP000295684"/>
    </source>
</evidence>
<sequence>MKNNNEQFIYTPFVEQAEVRQNKISGVVNNLLYHWPLVILSLIIAIVLAFVYISSTNVVYNVKAKISINDNKNKETNVKEVAMEQLSLSTGSKLVESEVEIIKSRPLIRNVVDSLQLWVNYSIKQRLKTVDIYTSSPFRLQLIKPKTSQFTQNFEVEIIDGKRFRITHNDEEINGNFGTPVKTSFGNFTLLATDKLKNYQGETVKVDLVPLETAVTAYQEKISTSFNKTAPMVELNIEDQVPLRGIRTLNTLISVYKSSNIQNKNKETLTTLKFIDDRLASLRGELSQAEKTVEGYKSSVGLTDISSKSQYYLDNAQSNDGKLGVVSVQLNIINGIERYVNSEKNASSPPATIGIEDPGLVALVGKLSALLLEKDQLLATAPESNPIFYPLNSQIKSTKSAIKSSISNIKASLVSTDRELRKISSGFESSIKDIPVQERQYVSFKRQMDIKQGLYIYLLQKREEVALSYASTLKDARIVENAYAGKPESKKKGPLTVAILLGMIFPVGLLSFRKNLRNRILTVNDIQLGTSVPVIAELIHESGKNELVMLKKGAFAITEQIRNLRTNILQQTSASSNQVILFGSSVAGEGKSFVASNFALSLAATGKKTIILELDLRKPRIAKIFRAKNSTLGLSSFLEGKTDLNAIIEPSVFNENLSIISAGPIPMHPSELLEDDRMADLILQLRAEYDHIIIDSPPMHLVTDGLILSQFSDVCLYMVRHNHTAKSELNFIEKLYQEEKVRNMFIVFNGIYMDSRYGYALDYGYYSEKSNKNLVSGAFTDLALRF</sequence>
<keyword evidence="5" id="KW-1003">Cell membrane</keyword>
<keyword evidence="12 17" id="KW-1133">Transmembrane helix</keyword>
<dbReference type="InterPro" id="IPR025669">
    <property type="entry name" value="AAA_dom"/>
</dbReference>
<gene>
    <name evidence="21" type="ORF">EV200_105435</name>
    <name evidence="20" type="ORF">GCM10011413_32930</name>
</gene>
<dbReference type="SUPFAM" id="SSF52540">
    <property type="entry name" value="P-loop containing nucleoside triphosphate hydrolases"/>
    <property type="match status" value="1"/>
</dbReference>
<dbReference type="GO" id="GO:0004715">
    <property type="term" value="F:non-membrane spanning protein tyrosine kinase activity"/>
    <property type="evidence" value="ECO:0007669"/>
    <property type="project" value="UniProtKB-EC"/>
</dbReference>
<dbReference type="OrthoDB" id="9794577at2"/>
<dbReference type="NCBIfam" id="TIGR01007">
    <property type="entry name" value="eps_fam"/>
    <property type="match status" value="1"/>
</dbReference>
<dbReference type="Proteomes" id="UP000622648">
    <property type="component" value="Unassembled WGS sequence"/>
</dbReference>
<evidence type="ECO:0000256" key="2">
    <source>
        <dbReference type="ARBA" id="ARBA00007316"/>
    </source>
</evidence>
<organism evidence="21 22">
    <name type="scientific">Pedobacter psychrotolerans</name>
    <dbReference type="NCBI Taxonomy" id="1843235"/>
    <lineage>
        <taxon>Bacteria</taxon>
        <taxon>Pseudomonadati</taxon>
        <taxon>Bacteroidota</taxon>
        <taxon>Sphingobacteriia</taxon>
        <taxon>Sphingobacteriales</taxon>
        <taxon>Sphingobacteriaceae</taxon>
        <taxon>Pedobacter</taxon>
    </lineage>
</organism>
<evidence type="ECO:0000256" key="11">
    <source>
        <dbReference type="ARBA" id="ARBA00022840"/>
    </source>
</evidence>
<dbReference type="PANTHER" id="PTHR32309">
    <property type="entry name" value="TYROSINE-PROTEIN KINASE"/>
    <property type="match status" value="1"/>
</dbReference>
<evidence type="ECO:0000256" key="5">
    <source>
        <dbReference type="ARBA" id="ARBA00022475"/>
    </source>
</evidence>
<keyword evidence="13 17" id="KW-0472">Membrane</keyword>
<evidence type="ECO:0000256" key="15">
    <source>
        <dbReference type="ARBA" id="ARBA00051245"/>
    </source>
</evidence>
<keyword evidence="10 20" id="KW-0418">Kinase</keyword>
<comment type="subcellular location">
    <subcellularLocation>
        <location evidence="1">Cell inner membrane</location>
        <topology evidence="1">Multi-pass membrane protein</topology>
    </subcellularLocation>
</comment>
<reference evidence="21 22" key="3">
    <citation type="submission" date="2019-03" db="EMBL/GenBank/DDBJ databases">
        <title>Genomic Encyclopedia of Type Strains, Phase IV (KMG-IV): sequencing the most valuable type-strain genomes for metagenomic binning, comparative biology and taxonomic classification.</title>
        <authorList>
            <person name="Goeker M."/>
        </authorList>
    </citation>
    <scope>NUCLEOTIDE SEQUENCE [LARGE SCALE GENOMIC DNA]</scope>
    <source>
        <strain evidence="21 22">DSM 103236</strain>
    </source>
</reference>
<keyword evidence="6" id="KW-0997">Cell inner membrane</keyword>
<reference evidence="20" key="1">
    <citation type="journal article" date="2014" name="Int. J. Syst. Evol. Microbiol.">
        <title>Complete genome of a new Firmicutes species belonging to the dominant human colonic microbiota ('Ruminococcus bicirculans') reveals two chromosomes and a selective capacity to utilize plant glucans.</title>
        <authorList>
            <consortium name="NISC Comparative Sequencing Program"/>
            <person name="Wegmann U."/>
            <person name="Louis P."/>
            <person name="Goesmann A."/>
            <person name="Henrissat B."/>
            <person name="Duncan S.H."/>
            <person name="Flint H.J."/>
        </authorList>
    </citation>
    <scope>NUCLEOTIDE SEQUENCE</scope>
    <source>
        <strain evidence="20">CGMCC 1.15644</strain>
    </source>
</reference>
<evidence type="ECO:0000259" key="19">
    <source>
        <dbReference type="Pfam" id="PF13614"/>
    </source>
</evidence>
<dbReference type="EC" id="2.7.10.2" evidence="4"/>
<dbReference type="CDD" id="cd05387">
    <property type="entry name" value="BY-kinase"/>
    <property type="match status" value="1"/>
</dbReference>
<evidence type="ECO:0000256" key="3">
    <source>
        <dbReference type="ARBA" id="ARBA00008883"/>
    </source>
</evidence>
<evidence type="ECO:0000313" key="23">
    <source>
        <dbReference type="Proteomes" id="UP000622648"/>
    </source>
</evidence>
<feature type="coiled-coil region" evidence="16">
    <location>
        <begin position="272"/>
        <end position="299"/>
    </location>
</feature>
<dbReference type="InterPro" id="IPR003856">
    <property type="entry name" value="LPS_length_determ_N"/>
</dbReference>
<proteinExistence type="inferred from homology"/>
<keyword evidence="7" id="KW-0808">Transferase</keyword>
<keyword evidence="14" id="KW-0829">Tyrosine-protein kinase</keyword>
<dbReference type="EMBL" id="BMJO01000005">
    <property type="protein sequence ID" value="GGE63905.1"/>
    <property type="molecule type" value="Genomic_DNA"/>
</dbReference>
<evidence type="ECO:0000313" key="21">
    <source>
        <dbReference type="EMBL" id="TCO23960.1"/>
    </source>
</evidence>
<feature type="domain" description="AAA" evidence="19">
    <location>
        <begin position="579"/>
        <end position="708"/>
    </location>
</feature>
<dbReference type="InterPro" id="IPR005702">
    <property type="entry name" value="Wzc-like_C"/>
</dbReference>
<dbReference type="Pfam" id="PF13614">
    <property type="entry name" value="AAA_31"/>
    <property type="match status" value="1"/>
</dbReference>
<accession>A0A4R2HA12</accession>
<evidence type="ECO:0000256" key="16">
    <source>
        <dbReference type="SAM" id="Coils"/>
    </source>
</evidence>
<evidence type="ECO:0000256" key="4">
    <source>
        <dbReference type="ARBA" id="ARBA00011903"/>
    </source>
</evidence>
<evidence type="ECO:0000256" key="6">
    <source>
        <dbReference type="ARBA" id="ARBA00022519"/>
    </source>
</evidence>
<evidence type="ECO:0000256" key="8">
    <source>
        <dbReference type="ARBA" id="ARBA00022692"/>
    </source>
</evidence>
<feature type="transmembrane region" description="Helical" evidence="17">
    <location>
        <begin position="32"/>
        <end position="53"/>
    </location>
</feature>
<reference evidence="20" key="4">
    <citation type="submission" date="2024-05" db="EMBL/GenBank/DDBJ databases">
        <authorList>
            <person name="Sun Q."/>
            <person name="Zhou Y."/>
        </authorList>
    </citation>
    <scope>NUCLEOTIDE SEQUENCE</scope>
    <source>
        <strain evidence="20">CGMCC 1.15644</strain>
    </source>
</reference>
<dbReference type="InterPro" id="IPR050445">
    <property type="entry name" value="Bact_polysacc_biosynth/exp"/>
</dbReference>
<dbReference type="Gene3D" id="3.40.50.300">
    <property type="entry name" value="P-loop containing nucleotide triphosphate hydrolases"/>
    <property type="match status" value="1"/>
</dbReference>
<evidence type="ECO:0000256" key="7">
    <source>
        <dbReference type="ARBA" id="ARBA00022679"/>
    </source>
</evidence>
<comment type="similarity">
    <text evidence="2">Belongs to the CpsD/CapB family.</text>
</comment>
<feature type="domain" description="Polysaccharide chain length determinant N-terminal" evidence="18">
    <location>
        <begin position="27"/>
        <end position="115"/>
    </location>
</feature>
<comment type="catalytic activity">
    <reaction evidence="15">
        <text>L-tyrosyl-[protein] + ATP = O-phospho-L-tyrosyl-[protein] + ADP + H(+)</text>
        <dbReference type="Rhea" id="RHEA:10596"/>
        <dbReference type="Rhea" id="RHEA-COMP:10136"/>
        <dbReference type="Rhea" id="RHEA-COMP:20101"/>
        <dbReference type="ChEBI" id="CHEBI:15378"/>
        <dbReference type="ChEBI" id="CHEBI:30616"/>
        <dbReference type="ChEBI" id="CHEBI:46858"/>
        <dbReference type="ChEBI" id="CHEBI:61978"/>
        <dbReference type="ChEBI" id="CHEBI:456216"/>
        <dbReference type="EC" id="2.7.10.2"/>
    </reaction>
</comment>
<evidence type="ECO:0000259" key="18">
    <source>
        <dbReference type="Pfam" id="PF02706"/>
    </source>
</evidence>
<evidence type="ECO:0000256" key="1">
    <source>
        <dbReference type="ARBA" id="ARBA00004429"/>
    </source>
</evidence>
<evidence type="ECO:0000256" key="9">
    <source>
        <dbReference type="ARBA" id="ARBA00022741"/>
    </source>
</evidence>
<comment type="similarity">
    <text evidence="3">Belongs to the etk/wzc family.</text>
</comment>
<name>A0A4R2HA12_9SPHI</name>
<dbReference type="GO" id="GO:0005886">
    <property type="term" value="C:plasma membrane"/>
    <property type="evidence" value="ECO:0007669"/>
    <property type="project" value="UniProtKB-SubCell"/>
</dbReference>
<keyword evidence="16" id="KW-0175">Coiled coil</keyword>
<keyword evidence="8 17" id="KW-0812">Transmembrane</keyword>
<keyword evidence="11" id="KW-0067">ATP-binding</keyword>
<dbReference type="GO" id="GO:0005524">
    <property type="term" value="F:ATP binding"/>
    <property type="evidence" value="ECO:0007669"/>
    <property type="project" value="UniProtKB-KW"/>
</dbReference>
<evidence type="ECO:0000313" key="20">
    <source>
        <dbReference type="EMBL" id="GGE63905.1"/>
    </source>
</evidence>
<dbReference type="Pfam" id="PF02706">
    <property type="entry name" value="Wzz"/>
    <property type="match status" value="1"/>
</dbReference>